<accession>A0A4S3M221</accession>
<evidence type="ECO:0000313" key="2">
    <source>
        <dbReference type="Proteomes" id="UP000305939"/>
    </source>
</evidence>
<dbReference type="AlphaFoldDB" id="A0A4S3M221"/>
<dbReference type="RefSeq" id="WP_136336282.1">
    <property type="nucleotide sequence ID" value="NZ_QXMP01000010.1"/>
</dbReference>
<dbReference type="Proteomes" id="UP000305939">
    <property type="component" value="Unassembled WGS sequence"/>
</dbReference>
<dbReference type="PROSITE" id="PS51257">
    <property type="entry name" value="PROKAR_LIPOPROTEIN"/>
    <property type="match status" value="1"/>
</dbReference>
<dbReference type="InterPro" id="IPR025345">
    <property type="entry name" value="DUF4249"/>
</dbReference>
<dbReference type="OrthoDB" id="1430047at2"/>
<sequence>MKRLLLYFIITLAFSGCEDVIDVELEDPQPRLVVDALIRVNTELPSNRVSVRLAISSNFFEENTPVNDAEIRLSNLASDQQTTLNSDDNNGNYSAVVDTDILTDGVLELRVIYNGNLYTATNTFTPSTPINKLEQGDGELFGEDDIEIIIGYSDPGDQTNYYLIDYDQGEYFTQEDTFYQGQDFEFSYFHDSAKPGDTLEVFLMGANQELINYMDQVLTLSGEDGLTPFQTPVTAAKGNILGPENDFESYTLGYFAVVEAFSQTLVIE</sequence>
<reference evidence="1 2" key="1">
    <citation type="submission" date="2019-04" db="EMBL/GenBank/DDBJ databases">
        <title>Draft genome sequence of Robertkochia marina CC-AMO-30D.</title>
        <authorList>
            <person name="Hameed A."/>
            <person name="Lin S.-Y."/>
            <person name="Shahina M."/>
            <person name="Lai W.-A."/>
            <person name="Young C.-C."/>
        </authorList>
    </citation>
    <scope>NUCLEOTIDE SEQUENCE [LARGE SCALE GENOMIC DNA]</scope>
    <source>
        <strain evidence="1 2">CC-AMO-30D</strain>
    </source>
</reference>
<name>A0A4S3M221_9FLAO</name>
<evidence type="ECO:0000313" key="1">
    <source>
        <dbReference type="EMBL" id="THD68077.1"/>
    </source>
</evidence>
<comment type="caution">
    <text evidence="1">The sequence shown here is derived from an EMBL/GenBank/DDBJ whole genome shotgun (WGS) entry which is preliminary data.</text>
</comment>
<protein>
    <submittedName>
        <fullName evidence="1">DUF4249 domain-containing protein</fullName>
    </submittedName>
</protein>
<gene>
    <name evidence="1" type="ORF">E7Z59_10560</name>
</gene>
<proteinExistence type="predicted"/>
<dbReference type="Pfam" id="PF14054">
    <property type="entry name" value="DUF4249"/>
    <property type="match status" value="1"/>
</dbReference>
<dbReference type="EMBL" id="SSMC01000002">
    <property type="protein sequence ID" value="THD68077.1"/>
    <property type="molecule type" value="Genomic_DNA"/>
</dbReference>
<organism evidence="1 2">
    <name type="scientific">Robertkochia marina</name>
    <dbReference type="NCBI Taxonomy" id="1227945"/>
    <lineage>
        <taxon>Bacteria</taxon>
        <taxon>Pseudomonadati</taxon>
        <taxon>Bacteroidota</taxon>
        <taxon>Flavobacteriia</taxon>
        <taxon>Flavobacteriales</taxon>
        <taxon>Flavobacteriaceae</taxon>
        <taxon>Robertkochia</taxon>
    </lineage>
</organism>
<keyword evidence="2" id="KW-1185">Reference proteome</keyword>